<reference evidence="2" key="1">
    <citation type="journal article" date="2022" name="Mol. Ecol. Resour.">
        <title>The genomes of chicory, endive, great burdock and yacon provide insights into Asteraceae palaeo-polyploidization history and plant inulin production.</title>
        <authorList>
            <person name="Fan W."/>
            <person name="Wang S."/>
            <person name="Wang H."/>
            <person name="Wang A."/>
            <person name="Jiang F."/>
            <person name="Liu H."/>
            <person name="Zhao H."/>
            <person name="Xu D."/>
            <person name="Zhang Y."/>
        </authorList>
    </citation>
    <scope>NUCLEOTIDE SEQUENCE [LARGE SCALE GENOMIC DNA]</scope>
    <source>
        <strain evidence="2">cv. Niubang</strain>
    </source>
</reference>
<organism evidence="1 2">
    <name type="scientific">Arctium lappa</name>
    <name type="common">Greater burdock</name>
    <name type="synonym">Lappa major</name>
    <dbReference type="NCBI Taxonomy" id="4217"/>
    <lineage>
        <taxon>Eukaryota</taxon>
        <taxon>Viridiplantae</taxon>
        <taxon>Streptophyta</taxon>
        <taxon>Embryophyta</taxon>
        <taxon>Tracheophyta</taxon>
        <taxon>Spermatophyta</taxon>
        <taxon>Magnoliopsida</taxon>
        <taxon>eudicotyledons</taxon>
        <taxon>Gunneridae</taxon>
        <taxon>Pentapetalae</taxon>
        <taxon>asterids</taxon>
        <taxon>campanulids</taxon>
        <taxon>Asterales</taxon>
        <taxon>Asteraceae</taxon>
        <taxon>Carduoideae</taxon>
        <taxon>Cardueae</taxon>
        <taxon>Arctiinae</taxon>
        <taxon>Arctium</taxon>
    </lineage>
</organism>
<reference evidence="1 2" key="2">
    <citation type="journal article" date="2022" name="Mol. Ecol. Resour.">
        <title>The genomes of chicory, endive, great burdock and yacon provide insights into Asteraceae paleo-polyploidization history and plant inulin production.</title>
        <authorList>
            <person name="Fan W."/>
            <person name="Wang S."/>
            <person name="Wang H."/>
            <person name="Wang A."/>
            <person name="Jiang F."/>
            <person name="Liu H."/>
            <person name="Zhao H."/>
            <person name="Xu D."/>
            <person name="Zhang Y."/>
        </authorList>
    </citation>
    <scope>NUCLEOTIDE SEQUENCE [LARGE SCALE GENOMIC DNA]</scope>
    <source>
        <strain evidence="2">cv. Niubang</strain>
    </source>
</reference>
<protein>
    <submittedName>
        <fullName evidence="1">Uncharacterized protein</fullName>
    </submittedName>
</protein>
<accession>A0ACB8XE79</accession>
<name>A0ACB8XE79_ARCLA</name>
<keyword evidence="2" id="KW-1185">Reference proteome</keyword>
<gene>
    <name evidence="1" type="ORF">L6452_43721</name>
</gene>
<dbReference type="EMBL" id="CM042064">
    <property type="protein sequence ID" value="KAI3665103.1"/>
    <property type="molecule type" value="Genomic_DNA"/>
</dbReference>
<sequence length="273" mass="30802">MTMYSTFIIAPDQCYGEPTCYMCIRGLLRCDNRWGSEEVSKWVAVFGNVKDVVNSVWQFRQEVNGFQLKNEMDQRQPLEKGSGRFGRMASLWSMLCWVFGDRGNPISAKGGNGISWVRNRFRGRNRFKVIFGARDGRGDSACDSDRSHCRRVILVGVVPRFLEDLLLDSDFIKEAQVGVKSRFSLNIAWARERYTELSLAVVPMVSRIRGLVAFVIKMNFKKTRPCVPKSFLADYSSAEPSSVRHPSATPSAGSVLADHLCIDNIPLCQTLLI</sequence>
<comment type="caution">
    <text evidence="1">The sequence shown here is derived from an EMBL/GenBank/DDBJ whole genome shotgun (WGS) entry which is preliminary data.</text>
</comment>
<evidence type="ECO:0000313" key="2">
    <source>
        <dbReference type="Proteomes" id="UP001055879"/>
    </source>
</evidence>
<dbReference type="Proteomes" id="UP001055879">
    <property type="component" value="Linkage Group LG18"/>
</dbReference>
<proteinExistence type="predicted"/>
<evidence type="ECO:0000313" key="1">
    <source>
        <dbReference type="EMBL" id="KAI3665103.1"/>
    </source>
</evidence>